<feature type="transmembrane region" description="Helical" evidence="1">
    <location>
        <begin position="241"/>
        <end position="262"/>
    </location>
</feature>
<protein>
    <submittedName>
        <fullName evidence="2">Uncharacterized protein</fullName>
    </submittedName>
</protein>
<dbReference type="AlphaFoldDB" id="A0A450ZVP7"/>
<name>A0A450ZVP7_9GAMM</name>
<dbReference type="EMBL" id="CAADFV010000124">
    <property type="protein sequence ID" value="VFK66711.1"/>
    <property type="molecule type" value="Genomic_DNA"/>
</dbReference>
<gene>
    <name evidence="3" type="ORF">BECKTUN1418E_GA0071001_11247</name>
    <name evidence="2" type="ORF">BECKTUN1418F_GA0071002_11287</name>
</gene>
<accession>A0A450ZVP7</accession>
<keyword evidence="1" id="KW-0472">Membrane</keyword>
<sequence>MPIGTDKIREETKESLERIQKFDTNLLPRENELGQAFNFNEVVPHAKVLIELWNRLSPIAVEDFPDQKLTIIRDTANNDYNLLKQVLDFNVEEEDAKNRRRSLINNIQDTYENSFENIYQFISYSLHRSADFQRLDQDARATLQTIQDKTKKFASQMENHEVEARRVLDEIRKVAAEEGVTQQAAHFRTASEHHENEAKLWHSHTVKLAWALGIFAALSLFINKIPFIAPTTIYESFQLGLSKVLIFSVITYMLFLSARNFLNHKHNGIVNKHRQNALMTHKALVEAAADIGIREAIMVQAASCIFSPQATGYTFQKGDGEVSTPKSVVEILSKPISNVAKQSNQ</sequence>
<evidence type="ECO:0000256" key="1">
    <source>
        <dbReference type="SAM" id="Phobius"/>
    </source>
</evidence>
<organism evidence="2">
    <name type="scientific">Candidatus Kentrum sp. TUN</name>
    <dbReference type="NCBI Taxonomy" id="2126343"/>
    <lineage>
        <taxon>Bacteria</taxon>
        <taxon>Pseudomonadati</taxon>
        <taxon>Pseudomonadota</taxon>
        <taxon>Gammaproteobacteria</taxon>
        <taxon>Candidatus Kentrum</taxon>
    </lineage>
</organism>
<dbReference type="EMBL" id="CAADFY010000128">
    <property type="protein sequence ID" value="VFK57874.1"/>
    <property type="molecule type" value="Genomic_DNA"/>
</dbReference>
<keyword evidence="1" id="KW-0812">Transmembrane</keyword>
<reference evidence="2" key="1">
    <citation type="submission" date="2019-02" db="EMBL/GenBank/DDBJ databases">
        <authorList>
            <person name="Gruber-Vodicka R. H."/>
            <person name="Seah K. B. B."/>
        </authorList>
    </citation>
    <scope>NUCLEOTIDE SEQUENCE</scope>
    <source>
        <strain evidence="3">BECK_BY2</strain>
        <strain evidence="2">BECK_BY3</strain>
    </source>
</reference>
<keyword evidence="1" id="KW-1133">Transmembrane helix</keyword>
<proteinExistence type="predicted"/>
<evidence type="ECO:0000313" key="2">
    <source>
        <dbReference type="EMBL" id="VFK57874.1"/>
    </source>
</evidence>
<feature type="transmembrane region" description="Helical" evidence="1">
    <location>
        <begin position="208"/>
        <end position="229"/>
    </location>
</feature>
<evidence type="ECO:0000313" key="3">
    <source>
        <dbReference type="EMBL" id="VFK66711.1"/>
    </source>
</evidence>